<reference evidence="1" key="1">
    <citation type="submission" date="2024-06" db="EMBL/GenBank/DDBJ databases">
        <authorList>
            <person name="Liu X."/>
            <person name="Lenzi L."/>
            <person name="Haldenby T S."/>
            <person name="Uol C."/>
        </authorList>
    </citation>
    <scope>NUCLEOTIDE SEQUENCE</scope>
</reference>
<organism evidence="1 2">
    <name type="scientific">Calicophoron daubneyi</name>
    <name type="common">Rumen fluke</name>
    <name type="synonym">Paramphistomum daubneyi</name>
    <dbReference type="NCBI Taxonomy" id="300641"/>
    <lineage>
        <taxon>Eukaryota</taxon>
        <taxon>Metazoa</taxon>
        <taxon>Spiralia</taxon>
        <taxon>Lophotrochozoa</taxon>
        <taxon>Platyhelminthes</taxon>
        <taxon>Trematoda</taxon>
        <taxon>Digenea</taxon>
        <taxon>Plagiorchiida</taxon>
        <taxon>Pronocephalata</taxon>
        <taxon>Paramphistomoidea</taxon>
        <taxon>Paramphistomidae</taxon>
        <taxon>Calicophoron</taxon>
    </lineage>
</organism>
<accession>A0AAV2TVY1</accession>
<sequence length="74" mass="8505">MSSPATSYIHRPNIPSEERTQMAFGFIRYLLCCRLNVHLTGISRGYLFCSIGSEFMDAQPTYWPPLSRYCILVP</sequence>
<name>A0AAV2TVY1_CALDB</name>
<gene>
    <name evidence="1" type="ORF">CDAUBV1_LOCUS15284</name>
</gene>
<proteinExistence type="predicted"/>
<dbReference type="EMBL" id="CAXLJL010000700">
    <property type="protein sequence ID" value="CAL5140096.1"/>
    <property type="molecule type" value="Genomic_DNA"/>
</dbReference>
<protein>
    <submittedName>
        <fullName evidence="1">Uncharacterized protein</fullName>
    </submittedName>
</protein>
<comment type="caution">
    <text evidence="1">The sequence shown here is derived from an EMBL/GenBank/DDBJ whole genome shotgun (WGS) entry which is preliminary data.</text>
</comment>
<dbReference type="AlphaFoldDB" id="A0AAV2TVY1"/>
<evidence type="ECO:0000313" key="1">
    <source>
        <dbReference type="EMBL" id="CAL5140096.1"/>
    </source>
</evidence>
<dbReference type="Proteomes" id="UP001497525">
    <property type="component" value="Unassembled WGS sequence"/>
</dbReference>
<evidence type="ECO:0000313" key="2">
    <source>
        <dbReference type="Proteomes" id="UP001497525"/>
    </source>
</evidence>